<reference evidence="4" key="1">
    <citation type="submission" date="2024-06" db="EMBL/GenBank/DDBJ databases">
        <title>Multi-omics analyses provide insights into the biosynthesis of the anticancer antibiotic pleurotin in Hohenbuehelia grisea.</title>
        <authorList>
            <person name="Weaver J.A."/>
            <person name="Alberti F."/>
        </authorList>
    </citation>
    <scope>NUCLEOTIDE SEQUENCE [LARGE SCALE GENOMIC DNA]</scope>
    <source>
        <strain evidence="4">T-177</strain>
    </source>
</reference>
<keyword evidence="2" id="KW-0472">Membrane</keyword>
<feature type="region of interest" description="Disordered" evidence="1">
    <location>
        <begin position="185"/>
        <end position="232"/>
    </location>
</feature>
<accession>A0ABR3JEL9</accession>
<keyword evidence="2" id="KW-1133">Transmembrane helix</keyword>
<feature type="transmembrane region" description="Helical" evidence="2">
    <location>
        <begin position="76"/>
        <end position="98"/>
    </location>
</feature>
<organism evidence="3 4">
    <name type="scientific">Hohenbuehelia grisea</name>
    <dbReference type="NCBI Taxonomy" id="104357"/>
    <lineage>
        <taxon>Eukaryota</taxon>
        <taxon>Fungi</taxon>
        <taxon>Dikarya</taxon>
        <taxon>Basidiomycota</taxon>
        <taxon>Agaricomycotina</taxon>
        <taxon>Agaricomycetes</taxon>
        <taxon>Agaricomycetidae</taxon>
        <taxon>Agaricales</taxon>
        <taxon>Pleurotineae</taxon>
        <taxon>Pleurotaceae</taxon>
        <taxon>Hohenbuehelia</taxon>
    </lineage>
</organism>
<feature type="compositionally biased region" description="Pro residues" evidence="1">
    <location>
        <begin position="223"/>
        <end position="232"/>
    </location>
</feature>
<evidence type="ECO:0000256" key="1">
    <source>
        <dbReference type="SAM" id="MobiDB-lite"/>
    </source>
</evidence>
<evidence type="ECO:0000256" key="2">
    <source>
        <dbReference type="SAM" id="Phobius"/>
    </source>
</evidence>
<protein>
    <recommendedName>
        <fullName evidence="5">MARVEL domain-containing protein</fullName>
    </recommendedName>
</protein>
<name>A0ABR3JEL9_9AGAR</name>
<gene>
    <name evidence="3" type="ORF">HGRIS_004791</name>
</gene>
<comment type="caution">
    <text evidence="3">The sequence shown here is derived from an EMBL/GenBank/DDBJ whole genome shotgun (WGS) entry which is preliminary data.</text>
</comment>
<evidence type="ECO:0000313" key="4">
    <source>
        <dbReference type="Proteomes" id="UP001556367"/>
    </source>
</evidence>
<feature type="transmembrane region" description="Helical" evidence="2">
    <location>
        <begin position="37"/>
        <end position="64"/>
    </location>
</feature>
<dbReference type="Proteomes" id="UP001556367">
    <property type="component" value="Unassembled WGS sequence"/>
</dbReference>
<keyword evidence="2" id="KW-0812">Transmembrane</keyword>
<sequence>MAGFLPLMRLVSFGVIILFSIITLGLSAHITSLSSQVGFYFTFAAMNIATVILTLAFLITFLVVDHLRKGAFTSMIVTELSALGLLWILWLTTAALAAEENAFRFATGCTARSGTVCGEFGAIVAFSFLNWIIVFAYIGVLLVFSIIQATRGNPIWFQSVNTADFNAPSQNQGIAPQMGVVHPQATGASSYPPQSPPQQYQQQLAQPQPQFAGQPGYGSAPGTPQPGPYPQV</sequence>
<dbReference type="EMBL" id="JASNQZ010000008">
    <property type="protein sequence ID" value="KAL0953575.1"/>
    <property type="molecule type" value="Genomic_DNA"/>
</dbReference>
<feature type="compositionally biased region" description="Low complexity" evidence="1">
    <location>
        <begin position="187"/>
        <end position="214"/>
    </location>
</feature>
<evidence type="ECO:0008006" key="5">
    <source>
        <dbReference type="Google" id="ProtNLM"/>
    </source>
</evidence>
<evidence type="ECO:0000313" key="3">
    <source>
        <dbReference type="EMBL" id="KAL0953575.1"/>
    </source>
</evidence>
<proteinExistence type="predicted"/>
<keyword evidence="4" id="KW-1185">Reference proteome</keyword>
<feature type="transmembrane region" description="Helical" evidence="2">
    <location>
        <begin position="128"/>
        <end position="147"/>
    </location>
</feature>